<feature type="compositionally biased region" description="Polar residues" evidence="9">
    <location>
        <begin position="596"/>
        <end position="612"/>
    </location>
</feature>
<evidence type="ECO:0000256" key="3">
    <source>
        <dbReference type="ARBA" id="ARBA00022741"/>
    </source>
</evidence>
<keyword evidence="5 8" id="KW-0067">ATP-binding</keyword>
<protein>
    <recommendedName>
        <fullName evidence="8">Protein-serine/threonine kinase</fullName>
        <ecNumber evidence="8">2.7.11.-</ecNumber>
    </recommendedName>
</protein>
<dbReference type="GO" id="GO:0010906">
    <property type="term" value="P:regulation of glucose metabolic process"/>
    <property type="evidence" value="ECO:0007669"/>
    <property type="project" value="TreeGrafter"/>
</dbReference>
<feature type="compositionally biased region" description="Basic and acidic residues" evidence="9">
    <location>
        <begin position="1307"/>
        <end position="1320"/>
    </location>
</feature>
<evidence type="ECO:0000256" key="7">
    <source>
        <dbReference type="ARBA" id="ARBA00048201"/>
    </source>
</evidence>
<keyword evidence="4 8" id="KW-0418">Kinase</keyword>
<feature type="region of interest" description="Disordered" evidence="9">
    <location>
        <begin position="1270"/>
        <end position="1320"/>
    </location>
</feature>
<organism evidence="11 12">
    <name type="scientific">Phytophthora fragariaefolia</name>
    <dbReference type="NCBI Taxonomy" id="1490495"/>
    <lineage>
        <taxon>Eukaryota</taxon>
        <taxon>Sar</taxon>
        <taxon>Stramenopiles</taxon>
        <taxon>Oomycota</taxon>
        <taxon>Peronosporomycetes</taxon>
        <taxon>Peronosporales</taxon>
        <taxon>Peronosporaceae</taxon>
        <taxon>Phytophthora</taxon>
    </lineage>
</organism>
<comment type="subcellular location">
    <subcellularLocation>
        <location evidence="8">Mitochondrion matrix</location>
    </subcellularLocation>
</comment>
<dbReference type="GO" id="GO:0004740">
    <property type="term" value="F:pyruvate dehydrogenase (acetyl-transferring) kinase activity"/>
    <property type="evidence" value="ECO:0007669"/>
    <property type="project" value="UniProtKB-EC"/>
</dbReference>
<gene>
    <name evidence="11" type="ORF">Pfra01_002194900</name>
</gene>
<dbReference type="InterPro" id="IPR018955">
    <property type="entry name" value="BCDHK/PDK_N"/>
</dbReference>
<dbReference type="Pfam" id="PF10436">
    <property type="entry name" value="BCDHK_Adom3"/>
    <property type="match status" value="1"/>
</dbReference>
<keyword evidence="12" id="KW-1185">Reference proteome</keyword>
<dbReference type="InterPro" id="IPR036784">
    <property type="entry name" value="AK/P_DHK_N_sf"/>
</dbReference>
<dbReference type="InterPro" id="IPR036890">
    <property type="entry name" value="HATPase_C_sf"/>
</dbReference>
<keyword evidence="6 8" id="KW-0496">Mitochondrion</keyword>
<evidence type="ECO:0000259" key="10">
    <source>
        <dbReference type="Pfam" id="PF10436"/>
    </source>
</evidence>
<dbReference type="Proteomes" id="UP001165121">
    <property type="component" value="Unassembled WGS sequence"/>
</dbReference>
<evidence type="ECO:0000256" key="2">
    <source>
        <dbReference type="ARBA" id="ARBA00022679"/>
    </source>
</evidence>
<dbReference type="EC" id="2.7.11.-" evidence="8"/>
<sequence length="1320" mass="146110">MSGPRGVPSPGLVHCIKCSFCKLLVWVETWLARLAILPYGFSIQSEDNTSKKLKWQERISHGHPYYWDNVPIAWAHKNSEQSPSGPRGAAPFRFLRPPAAMSSSAGAKVLAEVYRLHHIPLPPITLQALLKRGPRASPAVAASLQNDPQALRTWREANAPAIVTSAQLLHREVPIRIARRIVDLENLPDELPGASPIVSLREQLLSSFDRLMSCPLPANLAGEREFVELHRQIRKEHATMHGNIAEAVQALEYEPQGLSESLDNFYNSRIGIRMLVDQHLAAQTPTPGFTGIVNDECSPIGIARDIVHKVTPLWTESLSGEQLPEIVVNGDEDATYRYVPQHIEIILTEVFKNAVINSVAAAKRTGSSSPPPVNVLISGGPHGVCVKVSDLGGGMTRQEANALSNYYHTATSPPSSGYDPVADVLERRASGLDFSDSFGLRIAQLYAKYFGGELAIMPMEGHGVDTYIYMNCLTGASELNNSLYPQELGIFLLTASPATIKSVRFTAERMYAPSQSKRTSRTSHKQATLTSPQLSYLQHYRVLYTEVISTCKPVDWKECSTERLDTCQEVSSTIACLNTADSSFLRLVIHTPHPNPRNQSNQRQGFANSSSHGHLFALHSPADEHNELQTVLLDAGVPMDLITQLTNASDVVELNEERRPLLADTDKTVLKHCYDKAQSTSVESGENEGREISSPFDFYMRQYIEQSAREKAVLKNIVSFDIGKDTDDLYSWQSPTITPTDPANSNEVAMYTFGPFFVECLLCGNSEVQESCIQMVERSAQLLKPIIGAIPAFEGVVALIVLSIRAGKSFQVFRTAIHLAHTVFMVKGTNTAAQSLSPIPGDAFTTNDTALGLIEDVAYYNWTYALRMILEWSLANPYCWSFTRHAGRTSPPFNNSPQAQSSTASPSIDRCFLRFVRLLVEQELTSASLFDELLDLEPKTSTAVPLFAINRVRLLRLIVRNQLIHCQLSTNVKSKIRTICCRSLFPTSKTNDPEHLKVGTGDDLSRLASECLDEIDRPAPGTYPKKRLSCVYKNLKIINNPNSHHSYRDHHTPFFIENPLTEAEASNFASLLRAYILSRSRPDALYRHSFVRANNTTAEQDGGKTVVFQKGNIVFQGYCIARIQSEEDFHGKIQRNTAPSVFDICTSNSKKTPTSQSSQLKGPQEIVSSFAAFRGTIERRSDSLPRSNNMYPSDKFQGSLSLPTTNGTARTSATEIVQPVSVDDNSLVNTKEPYGVKLAPQVLQELSFPTENTSASQILPPVTTITERSHEMPAVLEQINSKSDDTKHSKSSKAANRTKSQTKNRKGKQDTKESDNCILQ</sequence>
<evidence type="ECO:0000256" key="9">
    <source>
        <dbReference type="SAM" id="MobiDB-lite"/>
    </source>
</evidence>
<feature type="compositionally biased region" description="Polar residues" evidence="9">
    <location>
        <begin position="1184"/>
        <end position="1215"/>
    </location>
</feature>
<dbReference type="PANTHER" id="PTHR11947">
    <property type="entry name" value="PYRUVATE DEHYDROGENASE KINASE"/>
    <property type="match status" value="1"/>
</dbReference>
<feature type="domain" description="Branched-chain alpha-ketoacid dehydrogenase kinase/Pyruvate dehydrogenase kinase N-terminal" evidence="10">
    <location>
        <begin position="157"/>
        <end position="285"/>
    </location>
</feature>
<reference evidence="11" key="1">
    <citation type="submission" date="2023-04" db="EMBL/GenBank/DDBJ databases">
        <title>Phytophthora fragariaefolia NBRC 109709.</title>
        <authorList>
            <person name="Ichikawa N."/>
            <person name="Sato H."/>
            <person name="Tonouchi N."/>
        </authorList>
    </citation>
    <scope>NUCLEOTIDE SEQUENCE</scope>
    <source>
        <strain evidence="11">NBRC 109709</strain>
    </source>
</reference>
<keyword evidence="3 8" id="KW-0547">Nucleotide-binding</keyword>
<evidence type="ECO:0000256" key="8">
    <source>
        <dbReference type="RuleBase" id="RU366032"/>
    </source>
</evidence>
<dbReference type="Gene3D" id="3.30.565.10">
    <property type="entry name" value="Histidine kinase-like ATPase, C-terminal domain"/>
    <property type="match status" value="1"/>
</dbReference>
<evidence type="ECO:0000256" key="4">
    <source>
        <dbReference type="ARBA" id="ARBA00022777"/>
    </source>
</evidence>
<evidence type="ECO:0000313" key="12">
    <source>
        <dbReference type="Proteomes" id="UP001165121"/>
    </source>
</evidence>
<evidence type="ECO:0000256" key="6">
    <source>
        <dbReference type="ARBA" id="ARBA00023128"/>
    </source>
</evidence>
<evidence type="ECO:0000313" key="11">
    <source>
        <dbReference type="EMBL" id="GMF53219.1"/>
    </source>
</evidence>
<dbReference type="OrthoDB" id="3264224at2759"/>
<proteinExistence type="inferred from homology"/>
<dbReference type="SUPFAM" id="SSF69012">
    <property type="entry name" value="alpha-ketoacid dehydrogenase kinase, N-terminal domain"/>
    <property type="match status" value="1"/>
</dbReference>
<dbReference type="PANTHER" id="PTHR11947:SF3">
    <property type="entry name" value="[PYRUVATE DEHYDROGENASE (ACETYL-TRANSFERRING)] KINASE, MITOCHONDRIAL"/>
    <property type="match status" value="1"/>
</dbReference>
<dbReference type="SUPFAM" id="SSF55874">
    <property type="entry name" value="ATPase domain of HSP90 chaperone/DNA topoisomerase II/histidine kinase"/>
    <property type="match status" value="1"/>
</dbReference>
<evidence type="ECO:0000256" key="1">
    <source>
        <dbReference type="ARBA" id="ARBA00006155"/>
    </source>
</evidence>
<dbReference type="GO" id="GO:0005759">
    <property type="term" value="C:mitochondrial matrix"/>
    <property type="evidence" value="ECO:0007669"/>
    <property type="project" value="UniProtKB-SubCell"/>
</dbReference>
<keyword evidence="2 8" id="KW-0808">Transferase</keyword>
<comment type="catalytic activity">
    <reaction evidence="7">
        <text>L-seryl-[pyruvate dehydrogenase E1 alpha subunit] + ATP = O-phospho-L-seryl-[pyruvate dehydrogenase E1 alpha subunit] + ADP + H(+)</text>
        <dbReference type="Rhea" id="RHEA:23052"/>
        <dbReference type="Rhea" id="RHEA-COMP:13689"/>
        <dbReference type="Rhea" id="RHEA-COMP:13690"/>
        <dbReference type="ChEBI" id="CHEBI:15378"/>
        <dbReference type="ChEBI" id="CHEBI:29999"/>
        <dbReference type="ChEBI" id="CHEBI:30616"/>
        <dbReference type="ChEBI" id="CHEBI:83421"/>
        <dbReference type="ChEBI" id="CHEBI:456216"/>
        <dbReference type="EC" id="2.7.11.2"/>
    </reaction>
</comment>
<dbReference type="Gene3D" id="1.20.140.20">
    <property type="entry name" value="Alpha-ketoacid/pyruvate dehydrogenase kinase, N-terminal domain"/>
    <property type="match status" value="1"/>
</dbReference>
<dbReference type="GO" id="GO:0005524">
    <property type="term" value="F:ATP binding"/>
    <property type="evidence" value="ECO:0007669"/>
    <property type="project" value="UniProtKB-UniRule"/>
</dbReference>
<name>A0A9W6Y5Y8_9STRA</name>
<evidence type="ECO:0000256" key="5">
    <source>
        <dbReference type="ARBA" id="ARBA00022840"/>
    </source>
</evidence>
<dbReference type="InterPro" id="IPR039028">
    <property type="entry name" value="BCKD/PDK"/>
</dbReference>
<accession>A0A9W6Y5Y8</accession>
<comment type="caution">
    <text evidence="11">The sequence shown here is derived from an EMBL/GenBank/DDBJ whole genome shotgun (WGS) entry which is preliminary data.</text>
</comment>
<feature type="region of interest" description="Disordered" evidence="9">
    <location>
        <begin position="592"/>
        <end position="614"/>
    </location>
</feature>
<comment type="similarity">
    <text evidence="1 8">Belongs to the PDK/BCKDK protein kinase family.</text>
</comment>
<feature type="region of interest" description="Disordered" evidence="9">
    <location>
        <begin position="1182"/>
        <end position="1217"/>
    </location>
</feature>
<dbReference type="EMBL" id="BSXT01003249">
    <property type="protein sequence ID" value="GMF53219.1"/>
    <property type="molecule type" value="Genomic_DNA"/>
</dbReference>